<evidence type="ECO:0000256" key="1">
    <source>
        <dbReference type="SAM" id="MobiDB-lite"/>
    </source>
</evidence>
<dbReference type="AlphaFoldDB" id="A0A1E7JQR1"/>
<protein>
    <submittedName>
        <fullName evidence="2">Uncharacterized protein</fullName>
    </submittedName>
</protein>
<name>A0A1E7JQR1_9ACTN</name>
<gene>
    <name evidence="2" type="ORF">AN215_08500</name>
</gene>
<dbReference type="EMBL" id="LJGT01000038">
    <property type="protein sequence ID" value="OEU90622.1"/>
    <property type="molecule type" value="Genomic_DNA"/>
</dbReference>
<dbReference type="Proteomes" id="UP000176087">
    <property type="component" value="Unassembled WGS sequence"/>
</dbReference>
<organism evidence="2 3">
    <name type="scientific">Streptomyces abyssalis</name>
    <dbReference type="NCBI Taxonomy" id="933944"/>
    <lineage>
        <taxon>Bacteria</taxon>
        <taxon>Bacillati</taxon>
        <taxon>Actinomycetota</taxon>
        <taxon>Actinomycetes</taxon>
        <taxon>Kitasatosporales</taxon>
        <taxon>Streptomycetaceae</taxon>
        <taxon>Streptomyces</taxon>
    </lineage>
</organism>
<dbReference type="STRING" id="933944.AN215_08500"/>
<reference evidence="2 3" key="1">
    <citation type="journal article" date="2016" name="Front. Microbiol.">
        <title>Comparative Genomics Analysis of Streptomyces Species Reveals Their Adaptation to the Marine Environment and Their Diversity at the Genomic Level.</title>
        <authorList>
            <person name="Tian X."/>
            <person name="Zhang Z."/>
            <person name="Yang T."/>
            <person name="Chen M."/>
            <person name="Li J."/>
            <person name="Chen F."/>
            <person name="Yang J."/>
            <person name="Li W."/>
            <person name="Zhang B."/>
            <person name="Zhang Z."/>
            <person name="Wu J."/>
            <person name="Zhang C."/>
            <person name="Long L."/>
            <person name="Xiao J."/>
        </authorList>
    </citation>
    <scope>NUCLEOTIDE SEQUENCE [LARGE SCALE GENOMIC DNA]</scope>
    <source>
        <strain evidence="2 3">SCSIO 10390</strain>
    </source>
</reference>
<keyword evidence="3" id="KW-1185">Reference proteome</keyword>
<sequence length="67" mass="6734">MRTAPARGQGSSSSEVLRVVRPPHGGGTGEVALRRGGPVKPDVVAGGAGPCCRQTARPRGGPLSQMT</sequence>
<proteinExistence type="predicted"/>
<comment type="caution">
    <text evidence="2">The sequence shown here is derived from an EMBL/GenBank/DDBJ whole genome shotgun (WGS) entry which is preliminary data.</text>
</comment>
<evidence type="ECO:0000313" key="2">
    <source>
        <dbReference type="EMBL" id="OEU90622.1"/>
    </source>
</evidence>
<accession>A0A1E7JQR1</accession>
<evidence type="ECO:0000313" key="3">
    <source>
        <dbReference type="Proteomes" id="UP000176087"/>
    </source>
</evidence>
<feature type="region of interest" description="Disordered" evidence="1">
    <location>
        <begin position="1"/>
        <end position="67"/>
    </location>
</feature>